<comment type="caution">
    <text evidence="2">The sequence shown here is derived from an EMBL/GenBank/DDBJ whole genome shotgun (WGS) entry which is preliminary data.</text>
</comment>
<evidence type="ECO:0000256" key="1">
    <source>
        <dbReference type="SAM" id="MobiDB-lite"/>
    </source>
</evidence>
<dbReference type="Proteomes" id="UP001482520">
    <property type="component" value="Unassembled WGS sequence"/>
</dbReference>
<evidence type="ECO:0008006" key="4">
    <source>
        <dbReference type="Google" id="ProtNLM"/>
    </source>
</evidence>
<protein>
    <recommendedName>
        <fullName evidence="4">Alpha/beta fold hydrolase</fullName>
    </recommendedName>
</protein>
<dbReference type="Gene3D" id="3.40.50.1820">
    <property type="entry name" value="alpha/beta hydrolase"/>
    <property type="match status" value="1"/>
</dbReference>
<evidence type="ECO:0000313" key="2">
    <source>
        <dbReference type="EMBL" id="MEQ7848963.1"/>
    </source>
</evidence>
<dbReference type="RefSeq" id="WP_349805354.1">
    <property type="nucleotide sequence ID" value="NZ_JBEGDP010000025.1"/>
</dbReference>
<feature type="region of interest" description="Disordered" evidence="1">
    <location>
        <begin position="1"/>
        <end position="25"/>
    </location>
</feature>
<name>A0ABV1P2I3_9ACTN</name>
<sequence>MSTSGDPAVTPTATPTVTDGPGRALPPLTSLTGGATGLAASWPQLVALASAYDASGDRLRDWAGEGSRVLLDADLLASAPLAPRTFAAAEAAVVAACAGPEGALAASAAWETDAVLVRVTLHWLRESDELVRATFEAVDLLAGRAVGFTLTASAPLWLPGAVVVGGAAALLWPTLLRPALPPSVRRDLDRGLTGVGRLTEQWLLEHPGLVQHLANGGGGLLDGLWDGLTPATPGGPFGLPSSTPDTESAAGLLAGLYDDRTGVAVPRGDLAVGLGAVAPATLAGLLTHLQQVAALSGPDGRGAPGAVEVQTLRGPDGQVRHVVYLPGTDDLGTLPWTQDSDVRDMATNYLLIAGESNAYQDGVVAALEQAGVQPDEPVLLVGHSQGGMTAAALLAQGSPYDVTHVVTAGSPTAHLDGFPAGTHVVSLENHGDVVPLLDGEDNPDTAEQLTVGFDAGGAGVVGHHGLPAYVAGAAALDASAHPGVVEQVESLTAAGFLDPGGHSTASSQVLQVVAER</sequence>
<proteinExistence type="predicted"/>
<accession>A0ABV1P2I3</accession>
<dbReference type="SUPFAM" id="SSF53474">
    <property type="entry name" value="alpha/beta-Hydrolases"/>
    <property type="match status" value="1"/>
</dbReference>
<dbReference type="EMBL" id="JBEGDP010000025">
    <property type="protein sequence ID" value="MEQ7848963.1"/>
    <property type="molecule type" value="Genomic_DNA"/>
</dbReference>
<dbReference type="InterPro" id="IPR029058">
    <property type="entry name" value="AB_hydrolase_fold"/>
</dbReference>
<reference evidence="2 3" key="1">
    <citation type="submission" date="2024-02" db="EMBL/GenBank/DDBJ databases">
        <title>Full genome sequence of Nocardioides kribbensis.</title>
        <authorList>
            <person name="Poletto B.L."/>
            <person name="Silva G."/>
            <person name="Galante D."/>
            <person name="Campos K.R."/>
            <person name="Santos M.B.N."/>
            <person name="Sacchi C.T."/>
        </authorList>
    </citation>
    <scope>NUCLEOTIDE SEQUENCE [LARGE SCALE GENOMIC DNA]</scope>
    <source>
        <strain evidence="2 3">O4R</strain>
    </source>
</reference>
<feature type="compositionally biased region" description="Low complexity" evidence="1">
    <location>
        <begin position="1"/>
        <end position="21"/>
    </location>
</feature>
<gene>
    <name evidence="2" type="ORF">V6R90_16920</name>
</gene>
<organism evidence="2 3">
    <name type="scientific">Nocardioides kribbensis</name>
    <dbReference type="NCBI Taxonomy" id="305517"/>
    <lineage>
        <taxon>Bacteria</taxon>
        <taxon>Bacillati</taxon>
        <taxon>Actinomycetota</taxon>
        <taxon>Actinomycetes</taxon>
        <taxon>Propionibacteriales</taxon>
        <taxon>Nocardioidaceae</taxon>
        <taxon>Nocardioides</taxon>
    </lineage>
</organism>
<evidence type="ECO:0000313" key="3">
    <source>
        <dbReference type="Proteomes" id="UP001482520"/>
    </source>
</evidence>
<keyword evidence="3" id="KW-1185">Reference proteome</keyword>